<name>A0A7M7SY12_STRPU</name>
<dbReference type="InterPro" id="IPR043129">
    <property type="entry name" value="ATPase_NBD"/>
</dbReference>
<sequence length="203" mass="22914">MSESDEELVTVVIDNGSGSIKAGFAGDDGPRSEREIVREIKEKFCYVAQDFEKEMLGSSAMTKTCTLPDLHDISLGNEIFRVPEILFIPSLADLDHASVHQLVYNAIMKCDIDLRLNLYSNIFLVGGSKMIPGFQLEERLQKELSALFPQKAKVKVNAWPERKYFVWIGGSMIASSSIFQQMWFTKKEYDEHGPSVVHKTCTK</sequence>
<dbReference type="KEGG" id="spu:115923363"/>
<dbReference type="Pfam" id="PF00022">
    <property type="entry name" value="Actin"/>
    <property type="match status" value="1"/>
</dbReference>
<dbReference type="EnsemblMetazoa" id="XM_030983829">
    <property type="protein sequence ID" value="XP_030839689"/>
    <property type="gene ID" value="LOC115923363"/>
</dbReference>
<dbReference type="OrthoDB" id="5132116at2759"/>
<dbReference type="FunFam" id="3.30.420.40:FF:000058">
    <property type="entry name" value="Putative actin-related protein 5"/>
    <property type="match status" value="1"/>
</dbReference>
<proteinExistence type="inferred from homology"/>
<reference evidence="2" key="2">
    <citation type="submission" date="2021-01" db="UniProtKB">
        <authorList>
            <consortium name="EnsemblMetazoa"/>
        </authorList>
    </citation>
    <scope>IDENTIFICATION</scope>
</reference>
<evidence type="ECO:0000313" key="3">
    <source>
        <dbReference type="Proteomes" id="UP000007110"/>
    </source>
</evidence>
<dbReference type="SMART" id="SM00268">
    <property type="entry name" value="ACTIN"/>
    <property type="match status" value="1"/>
</dbReference>
<protein>
    <submittedName>
        <fullName evidence="2">Uncharacterized protein</fullName>
    </submittedName>
</protein>
<dbReference type="GeneID" id="115923363"/>
<evidence type="ECO:0000256" key="1">
    <source>
        <dbReference type="RuleBase" id="RU000487"/>
    </source>
</evidence>
<reference evidence="3" key="1">
    <citation type="submission" date="2015-02" db="EMBL/GenBank/DDBJ databases">
        <title>Genome sequencing for Strongylocentrotus purpuratus.</title>
        <authorList>
            <person name="Murali S."/>
            <person name="Liu Y."/>
            <person name="Vee V."/>
            <person name="English A."/>
            <person name="Wang M."/>
            <person name="Skinner E."/>
            <person name="Han Y."/>
            <person name="Muzny D.M."/>
            <person name="Worley K.C."/>
            <person name="Gibbs R.A."/>
        </authorList>
    </citation>
    <scope>NUCLEOTIDE SEQUENCE</scope>
</reference>
<dbReference type="AlphaFoldDB" id="A0A7M7SY12"/>
<dbReference type="PANTHER" id="PTHR11937">
    <property type="entry name" value="ACTIN"/>
    <property type="match status" value="1"/>
</dbReference>
<accession>A0A7M7SY12</accession>
<organism evidence="2 3">
    <name type="scientific">Strongylocentrotus purpuratus</name>
    <name type="common">Purple sea urchin</name>
    <dbReference type="NCBI Taxonomy" id="7668"/>
    <lineage>
        <taxon>Eukaryota</taxon>
        <taxon>Metazoa</taxon>
        <taxon>Echinodermata</taxon>
        <taxon>Eleutherozoa</taxon>
        <taxon>Echinozoa</taxon>
        <taxon>Echinoidea</taxon>
        <taxon>Euechinoidea</taxon>
        <taxon>Echinacea</taxon>
        <taxon>Camarodonta</taxon>
        <taxon>Echinidea</taxon>
        <taxon>Strongylocentrotidae</taxon>
        <taxon>Strongylocentrotus</taxon>
    </lineage>
</organism>
<dbReference type="SUPFAM" id="SSF53067">
    <property type="entry name" value="Actin-like ATPase domain"/>
    <property type="match status" value="2"/>
</dbReference>
<dbReference type="Gene3D" id="3.90.640.10">
    <property type="entry name" value="Actin, Chain A, domain 4"/>
    <property type="match status" value="1"/>
</dbReference>
<dbReference type="Proteomes" id="UP000007110">
    <property type="component" value="Unassembled WGS sequence"/>
</dbReference>
<dbReference type="RefSeq" id="XP_030839689.1">
    <property type="nucleotide sequence ID" value="XM_030983829.1"/>
</dbReference>
<dbReference type="InParanoid" id="A0A7M7SY12"/>
<dbReference type="GO" id="GO:0015629">
    <property type="term" value="C:actin cytoskeleton"/>
    <property type="evidence" value="ECO:0000318"/>
    <property type="project" value="GO_Central"/>
</dbReference>
<dbReference type="Gene3D" id="3.30.420.40">
    <property type="match status" value="2"/>
</dbReference>
<comment type="similarity">
    <text evidence="1">Belongs to the actin family.</text>
</comment>
<evidence type="ECO:0000313" key="2">
    <source>
        <dbReference type="EnsemblMetazoa" id="XP_030839689"/>
    </source>
</evidence>
<dbReference type="OMA" id="DHASVHQ"/>
<dbReference type="InterPro" id="IPR004000">
    <property type="entry name" value="Actin"/>
</dbReference>
<keyword evidence="3" id="KW-1185">Reference proteome</keyword>